<evidence type="ECO:0000259" key="3">
    <source>
        <dbReference type="Pfam" id="PF23559"/>
    </source>
</evidence>
<dbReference type="SUPFAM" id="SSF52540">
    <property type="entry name" value="P-loop containing nucleoside triphosphate hydrolases"/>
    <property type="match status" value="1"/>
</dbReference>
<dbReference type="InterPro" id="IPR044974">
    <property type="entry name" value="Disease_R_plants"/>
</dbReference>
<evidence type="ECO:0000259" key="4">
    <source>
        <dbReference type="Pfam" id="PF23598"/>
    </source>
</evidence>
<evidence type="ECO:0000256" key="1">
    <source>
        <dbReference type="ARBA" id="ARBA00022737"/>
    </source>
</evidence>
<dbReference type="GO" id="GO:0009626">
    <property type="term" value="P:plant-type hypersensitive response"/>
    <property type="evidence" value="ECO:0007669"/>
    <property type="project" value="UniProtKB-ARBA"/>
</dbReference>
<dbReference type="Pfam" id="PF23559">
    <property type="entry name" value="WHD_DRP"/>
    <property type="match status" value="1"/>
</dbReference>
<organism evidence="5">
    <name type="scientific">Arundo donax</name>
    <name type="common">Giant reed</name>
    <name type="synonym">Donax arundinaceus</name>
    <dbReference type="NCBI Taxonomy" id="35708"/>
    <lineage>
        <taxon>Eukaryota</taxon>
        <taxon>Viridiplantae</taxon>
        <taxon>Streptophyta</taxon>
        <taxon>Embryophyta</taxon>
        <taxon>Tracheophyta</taxon>
        <taxon>Spermatophyta</taxon>
        <taxon>Magnoliopsida</taxon>
        <taxon>Liliopsida</taxon>
        <taxon>Poales</taxon>
        <taxon>Poaceae</taxon>
        <taxon>PACMAD clade</taxon>
        <taxon>Arundinoideae</taxon>
        <taxon>Arundineae</taxon>
        <taxon>Arundo</taxon>
    </lineage>
</organism>
<dbReference type="SUPFAM" id="SSF52058">
    <property type="entry name" value="L domain-like"/>
    <property type="match status" value="1"/>
</dbReference>
<protein>
    <recommendedName>
        <fullName evidence="6">NB-ARC domain-containing protein</fullName>
    </recommendedName>
</protein>
<dbReference type="FunFam" id="1.10.10.10:FF:000322">
    <property type="entry name" value="Probable disease resistance protein At1g63360"/>
    <property type="match status" value="1"/>
</dbReference>
<dbReference type="InterPro" id="IPR058922">
    <property type="entry name" value="WHD_DRP"/>
</dbReference>
<name>A0A0A8YJG0_ARUDO</name>
<keyword evidence="1" id="KW-0677">Repeat</keyword>
<keyword evidence="2" id="KW-0611">Plant defense</keyword>
<dbReference type="PANTHER" id="PTHR23155:SF1182">
    <property type="entry name" value="OS07G0186500 PROTEIN"/>
    <property type="match status" value="1"/>
</dbReference>
<sequence length="315" mass="36237">MDEHEWRSFYNQLNWQLTHNRELNWVSSVLNLSLNDLPAHLKNCFLYCGLFPEDYRIRRKWIIRLWIAEGFVEDRGAETTSEEVAEDYIKELTQRSLIQVVERNEFGRPKRFRLHDLVREITLNVSRKERFALICNNPDVTNLGDAARRVSVHSGGQVFEPGPTSQQLRSFLLFDKHVPVPWIHTASSGFRLLRVLCLRYSILEVVPNAVSCLFNLYYLDMSCTKVKKIPRSVAKLKNLQTLHLRFARVANLPRAVTTLTSLRHLSVSNDLFGTSIPGNICGLKSLQTLREVKASKDLVKNLGHLTQLRSLGITG</sequence>
<feature type="domain" description="Disease resistance R13L4/SHOC-2-like LRR" evidence="4">
    <location>
        <begin position="167"/>
        <end position="313"/>
    </location>
</feature>
<dbReference type="AlphaFoldDB" id="A0A0A8YJG0"/>
<evidence type="ECO:0008006" key="6">
    <source>
        <dbReference type="Google" id="ProtNLM"/>
    </source>
</evidence>
<dbReference type="InterPro" id="IPR027417">
    <property type="entry name" value="P-loop_NTPase"/>
</dbReference>
<dbReference type="InterPro" id="IPR055414">
    <property type="entry name" value="LRR_R13L4/SHOC2-like"/>
</dbReference>
<dbReference type="Pfam" id="PF23598">
    <property type="entry name" value="LRR_14"/>
    <property type="match status" value="1"/>
</dbReference>
<dbReference type="GO" id="GO:0002758">
    <property type="term" value="P:innate immune response-activating signaling pathway"/>
    <property type="evidence" value="ECO:0007669"/>
    <property type="project" value="UniProtKB-ARBA"/>
</dbReference>
<evidence type="ECO:0000313" key="5">
    <source>
        <dbReference type="EMBL" id="JAD25678.1"/>
    </source>
</evidence>
<dbReference type="EMBL" id="GBRH01272217">
    <property type="protein sequence ID" value="JAD25678.1"/>
    <property type="molecule type" value="Transcribed_RNA"/>
</dbReference>
<dbReference type="GO" id="GO:0042742">
    <property type="term" value="P:defense response to bacterium"/>
    <property type="evidence" value="ECO:0007669"/>
    <property type="project" value="UniProtKB-ARBA"/>
</dbReference>
<dbReference type="InterPro" id="IPR032675">
    <property type="entry name" value="LRR_dom_sf"/>
</dbReference>
<evidence type="ECO:0000256" key="2">
    <source>
        <dbReference type="ARBA" id="ARBA00022821"/>
    </source>
</evidence>
<dbReference type="Gene3D" id="3.80.10.10">
    <property type="entry name" value="Ribonuclease Inhibitor"/>
    <property type="match status" value="1"/>
</dbReference>
<dbReference type="PANTHER" id="PTHR23155">
    <property type="entry name" value="DISEASE RESISTANCE PROTEIN RP"/>
    <property type="match status" value="1"/>
</dbReference>
<proteinExistence type="predicted"/>
<reference evidence="5" key="2">
    <citation type="journal article" date="2015" name="Data Brief">
        <title>Shoot transcriptome of the giant reed, Arundo donax.</title>
        <authorList>
            <person name="Barrero R.A."/>
            <person name="Guerrero F.D."/>
            <person name="Moolhuijzen P."/>
            <person name="Goolsby J.A."/>
            <person name="Tidwell J."/>
            <person name="Bellgard S.E."/>
            <person name="Bellgard M.I."/>
        </authorList>
    </citation>
    <scope>NUCLEOTIDE SEQUENCE</scope>
    <source>
        <tissue evidence="5">Shoot tissue taken approximately 20 cm above the soil surface</tissue>
    </source>
</reference>
<feature type="domain" description="Disease resistance protein winged helix" evidence="3">
    <location>
        <begin position="50"/>
        <end position="121"/>
    </location>
</feature>
<reference evidence="5" key="1">
    <citation type="submission" date="2014-09" db="EMBL/GenBank/DDBJ databases">
        <authorList>
            <person name="Magalhaes I.L.F."/>
            <person name="Oliveira U."/>
            <person name="Santos F.R."/>
            <person name="Vidigal T.H.D.A."/>
            <person name="Brescovit A.D."/>
            <person name="Santos A.J."/>
        </authorList>
    </citation>
    <scope>NUCLEOTIDE SEQUENCE</scope>
    <source>
        <tissue evidence="5">Shoot tissue taken approximately 20 cm above the soil surface</tissue>
    </source>
</reference>
<accession>A0A0A8YJG0</accession>
<dbReference type="Gene3D" id="1.10.10.10">
    <property type="entry name" value="Winged helix-like DNA-binding domain superfamily/Winged helix DNA-binding domain"/>
    <property type="match status" value="1"/>
</dbReference>
<dbReference type="InterPro" id="IPR036388">
    <property type="entry name" value="WH-like_DNA-bd_sf"/>
</dbReference>